<organism evidence="2 3">
    <name type="scientific">Mesorhabditis belari</name>
    <dbReference type="NCBI Taxonomy" id="2138241"/>
    <lineage>
        <taxon>Eukaryota</taxon>
        <taxon>Metazoa</taxon>
        <taxon>Ecdysozoa</taxon>
        <taxon>Nematoda</taxon>
        <taxon>Chromadorea</taxon>
        <taxon>Rhabditida</taxon>
        <taxon>Rhabditina</taxon>
        <taxon>Rhabditomorpha</taxon>
        <taxon>Rhabditoidea</taxon>
        <taxon>Rhabditidae</taxon>
        <taxon>Mesorhabditinae</taxon>
        <taxon>Mesorhabditis</taxon>
    </lineage>
</organism>
<dbReference type="AlphaFoldDB" id="A0AAF3EEK8"/>
<feature type="compositionally biased region" description="Basic and acidic residues" evidence="1">
    <location>
        <begin position="62"/>
        <end position="71"/>
    </location>
</feature>
<proteinExistence type="predicted"/>
<keyword evidence="2" id="KW-1185">Reference proteome</keyword>
<evidence type="ECO:0000313" key="3">
    <source>
        <dbReference type="WBParaSite" id="MBELARI_LOCUS12331"/>
    </source>
</evidence>
<evidence type="ECO:0000256" key="1">
    <source>
        <dbReference type="SAM" id="MobiDB-lite"/>
    </source>
</evidence>
<feature type="compositionally biased region" description="Basic and acidic residues" evidence="1">
    <location>
        <begin position="26"/>
        <end position="36"/>
    </location>
</feature>
<dbReference type="WBParaSite" id="MBELARI_LOCUS12331">
    <property type="protein sequence ID" value="MBELARI_LOCUS12331"/>
    <property type="gene ID" value="MBELARI_LOCUS12331"/>
</dbReference>
<name>A0AAF3EEK8_9BILA</name>
<reference evidence="3" key="1">
    <citation type="submission" date="2024-02" db="UniProtKB">
        <authorList>
            <consortium name="WormBaseParasite"/>
        </authorList>
    </citation>
    <scope>IDENTIFICATION</scope>
</reference>
<accession>A0AAF3EEK8</accession>
<dbReference type="Proteomes" id="UP000887575">
    <property type="component" value="Unassembled WGS sequence"/>
</dbReference>
<feature type="compositionally biased region" description="Polar residues" evidence="1">
    <location>
        <begin position="80"/>
        <end position="90"/>
    </location>
</feature>
<evidence type="ECO:0000313" key="2">
    <source>
        <dbReference type="Proteomes" id="UP000887575"/>
    </source>
</evidence>
<sequence>MLSFWNKIKEKAIAILDEQIPSIEGKLNEKENDHQSNDPSTSRESFDLAKKRHSSNEDLNLEDSKRFRSFEEENDEGQAHLSQSNLPNNNFSMEASTIGWGIEDAERSQNVSTVTQNEARQMFPKKPSISREEAVVCKKCKKSADSLFARDFSLHLAKHETHLFRFHCGSCPFKQISDKKMATHWVDQHKKAPASTPKDLMTDEMRKNYEKIGRECFPDSLELILDWCDQPFDWQDDKLTEYRIKGVTKCEVCNLETQLSMQGLLKHAATHIDYKLYFCGLCKLGMTSAQAGFRHIAFKHEDVPLEQPIHIEANKSREFYRGLLLASSQCFPSIKKQFKDNLEMIFTNDKELMEKPLIERKKRKAALEIMKSTAKKSQGTIEKIPILNKPKRTRRVIKTESARGPGSRQTDDQDQEESILNQSENFETSQIAQASGHQNVTEIYNPYAVPNQANHFDPNESIYMPNYMIDSIDNSHQTPFNVNESADPNYQYLFL</sequence>
<feature type="region of interest" description="Disordered" evidence="1">
    <location>
        <begin position="392"/>
        <end position="418"/>
    </location>
</feature>
<feature type="region of interest" description="Disordered" evidence="1">
    <location>
        <begin position="25"/>
        <end position="90"/>
    </location>
</feature>
<protein>
    <submittedName>
        <fullName evidence="3">C2H2-type domain-containing protein</fullName>
    </submittedName>
</protein>